<comment type="pathway">
    <text evidence="4">Amino-acid biosynthesis; D-alanine biosynthesis; D-alanine from L-alanine: step 1/1.</text>
</comment>
<protein>
    <recommendedName>
        <fullName evidence="4">Alanine racemase</fullName>
        <ecNumber evidence="4">5.1.1.1</ecNumber>
    </recommendedName>
</protein>
<keyword evidence="7" id="KW-1185">Reference proteome</keyword>
<dbReference type="Gene3D" id="3.20.20.10">
    <property type="entry name" value="Alanine racemase"/>
    <property type="match status" value="1"/>
</dbReference>
<evidence type="ECO:0000256" key="1">
    <source>
        <dbReference type="ARBA" id="ARBA00001933"/>
    </source>
</evidence>
<evidence type="ECO:0000313" key="6">
    <source>
        <dbReference type="EMBL" id="QOW22239.1"/>
    </source>
</evidence>
<feature type="active site" description="Proton acceptor; specific for D-alanine" evidence="4">
    <location>
        <position position="33"/>
    </location>
</feature>
<dbReference type="GO" id="GO:0008784">
    <property type="term" value="F:alanine racemase activity"/>
    <property type="evidence" value="ECO:0007669"/>
    <property type="project" value="UniProtKB-EC"/>
</dbReference>
<comment type="function">
    <text evidence="4">Catalyzes the interconversion of L-alanine and D-alanine. May also act on other amino acids.</text>
</comment>
<feature type="active site" description="Proton acceptor; specific for L-alanine" evidence="4">
    <location>
        <position position="258"/>
    </location>
</feature>
<dbReference type="SUPFAM" id="SSF50621">
    <property type="entry name" value="Alanine racemase C-terminal domain-like"/>
    <property type="match status" value="1"/>
</dbReference>
<dbReference type="InterPro" id="IPR011079">
    <property type="entry name" value="Ala_racemase_C"/>
</dbReference>
<dbReference type="InterPro" id="IPR001608">
    <property type="entry name" value="Ala_racemase_N"/>
</dbReference>
<comment type="cofactor">
    <cofactor evidence="1 4">
        <name>pyridoxal 5'-phosphate</name>
        <dbReference type="ChEBI" id="CHEBI:597326"/>
    </cofactor>
</comment>
<proteinExistence type="inferred from homology"/>
<feature type="modified residue" description="N6-(pyridoxal phosphate)lysine" evidence="4">
    <location>
        <position position="33"/>
    </location>
</feature>
<evidence type="ECO:0000313" key="7">
    <source>
        <dbReference type="Proteomes" id="UP000593932"/>
    </source>
</evidence>
<evidence type="ECO:0000256" key="4">
    <source>
        <dbReference type="HAMAP-Rule" id="MF_01201"/>
    </source>
</evidence>
<name>A0A7S6UL73_9GAMM</name>
<comment type="similarity">
    <text evidence="4">Belongs to the alanine racemase family.</text>
</comment>
<dbReference type="EC" id="5.1.1.1" evidence="4"/>
<dbReference type="PANTHER" id="PTHR30511:SF0">
    <property type="entry name" value="ALANINE RACEMASE, CATABOLIC-RELATED"/>
    <property type="match status" value="1"/>
</dbReference>
<dbReference type="InterPro" id="IPR009006">
    <property type="entry name" value="Ala_racemase/Decarboxylase_C"/>
</dbReference>
<dbReference type="PRINTS" id="PR00992">
    <property type="entry name" value="ALARACEMASE"/>
</dbReference>
<dbReference type="Gene3D" id="2.40.37.10">
    <property type="entry name" value="Lyase, Ornithine Decarboxylase, Chain A, domain 1"/>
    <property type="match status" value="1"/>
</dbReference>
<dbReference type="Pfam" id="PF00842">
    <property type="entry name" value="Ala_racemase_C"/>
    <property type="match status" value="1"/>
</dbReference>
<dbReference type="InterPro" id="IPR029066">
    <property type="entry name" value="PLP-binding_barrel"/>
</dbReference>
<keyword evidence="2 4" id="KW-0663">Pyridoxal phosphate</keyword>
<dbReference type="InterPro" id="IPR000821">
    <property type="entry name" value="Ala_racemase"/>
</dbReference>
<dbReference type="PROSITE" id="PS00395">
    <property type="entry name" value="ALANINE_RACEMASE"/>
    <property type="match status" value="1"/>
</dbReference>
<comment type="catalytic activity">
    <reaction evidence="4">
        <text>L-alanine = D-alanine</text>
        <dbReference type="Rhea" id="RHEA:20249"/>
        <dbReference type="ChEBI" id="CHEBI:57416"/>
        <dbReference type="ChEBI" id="CHEBI:57972"/>
        <dbReference type="EC" id="5.1.1.1"/>
    </reaction>
</comment>
<evidence type="ECO:0000259" key="5">
    <source>
        <dbReference type="SMART" id="SM01005"/>
    </source>
</evidence>
<sequence>MRPARAFIDLDALRHNYRLARELGGHKALAVVKADAYGHGAVRCARALEPEADGFGVACIEEALELREAGIRAPILLLEGFFAADELALIDRHDLWCVVQATWQIDAIERARLTRPLTVWLKLDTGMHRLGLAPEQYRDCLRRLQALPQVADVVAMTHFARADELDSARTAEQLATFQRVISGQGAGGTELTASVANSPALLGWPATRAQFARPGLMLYGASPFANPHPVADRLRPVMTLESEIIAVRELAAGEPVGYGARFVTERPTRVGVVAIGYADGYPQFAPNGTPVWIDGRPGQLIGRVSMDMLTVDLEGHPGAGMGSRVELWGNHVRASDLTERGATSAYRLLCGLKRVPRTYLGE</sequence>
<dbReference type="CDD" id="cd06827">
    <property type="entry name" value="PLPDE_III_AR_proteobact"/>
    <property type="match status" value="1"/>
</dbReference>
<feature type="binding site" evidence="4">
    <location>
        <position position="129"/>
    </location>
    <ligand>
        <name>substrate</name>
    </ligand>
</feature>
<evidence type="ECO:0000256" key="2">
    <source>
        <dbReference type="ARBA" id="ARBA00022898"/>
    </source>
</evidence>
<dbReference type="SUPFAM" id="SSF51419">
    <property type="entry name" value="PLP-binding barrel"/>
    <property type="match status" value="1"/>
</dbReference>
<dbReference type="RefSeq" id="WP_194034779.1">
    <property type="nucleotide sequence ID" value="NZ_CP063657.1"/>
</dbReference>
<dbReference type="EMBL" id="CP063657">
    <property type="protein sequence ID" value="QOW22239.1"/>
    <property type="molecule type" value="Genomic_DNA"/>
</dbReference>
<dbReference type="InterPro" id="IPR020622">
    <property type="entry name" value="Ala_racemase_pyridoxalP-BS"/>
</dbReference>
<gene>
    <name evidence="6" type="primary">alr</name>
    <name evidence="6" type="ORF">INQ42_01035</name>
</gene>
<dbReference type="HAMAP" id="MF_01201">
    <property type="entry name" value="Ala_racemase"/>
    <property type="match status" value="1"/>
</dbReference>
<evidence type="ECO:0000256" key="3">
    <source>
        <dbReference type="ARBA" id="ARBA00023235"/>
    </source>
</evidence>
<dbReference type="Pfam" id="PF01168">
    <property type="entry name" value="Ala_racemase_N"/>
    <property type="match status" value="1"/>
</dbReference>
<feature type="domain" description="Alanine racemase C-terminal" evidence="5">
    <location>
        <begin position="237"/>
        <end position="360"/>
    </location>
</feature>
<reference evidence="6 7" key="1">
    <citation type="submission" date="2020-10" db="EMBL/GenBank/DDBJ databases">
        <title>complete genome sequencing of Lysobacter sp. H23M41.</title>
        <authorList>
            <person name="Bae J.-W."/>
            <person name="Lee S.-Y."/>
        </authorList>
    </citation>
    <scope>NUCLEOTIDE SEQUENCE [LARGE SCALE GENOMIC DNA]</scope>
    <source>
        <strain evidence="6 7">H23M41</strain>
    </source>
</reference>
<dbReference type="PANTHER" id="PTHR30511">
    <property type="entry name" value="ALANINE RACEMASE"/>
    <property type="match status" value="1"/>
</dbReference>
<dbReference type="NCBIfam" id="TIGR00492">
    <property type="entry name" value="alr"/>
    <property type="match status" value="1"/>
</dbReference>
<feature type="binding site" evidence="4">
    <location>
        <position position="306"/>
    </location>
    <ligand>
        <name>substrate</name>
    </ligand>
</feature>
<dbReference type="SMART" id="SM01005">
    <property type="entry name" value="Ala_racemase_C"/>
    <property type="match status" value="1"/>
</dbReference>
<accession>A0A7S6UL73</accession>
<keyword evidence="3 4" id="KW-0413">Isomerase</keyword>
<dbReference type="Proteomes" id="UP000593932">
    <property type="component" value="Chromosome"/>
</dbReference>
<organism evidence="6 7">
    <name type="scientific">Novilysobacter avium</name>
    <dbReference type="NCBI Taxonomy" id="2781023"/>
    <lineage>
        <taxon>Bacteria</taxon>
        <taxon>Pseudomonadati</taxon>
        <taxon>Pseudomonadota</taxon>
        <taxon>Gammaproteobacteria</taxon>
        <taxon>Lysobacterales</taxon>
        <taxon>Lysobacteraceae</taxon>
        <taxon>Novilysobacter</taxon>
    </lineage>
</organism>